<accession>A0A8J4G6T1</accession>
<dbReference type="InterPro" id="IPR015943">
    <property type="entry name" value="WD40/YVTN_repeat-like_dom_sf"/>
</dbReference>
<dbReference type="InterPro" id="IPR036322">
    <property type="entry name" value="WD40_repeat_dom_sf"/>
</dbReference>
<dbReference type="OrthoDB" id="18388at2759"/>
<evidence type="ECO:0000313" key="2">
    <source>
        <dbReference type="EMBL" id="GIL76524.1"/>
    </source>
</evidence>
<dbReference type="GO" id="GO:0005730">
    <property type="term" value="C:nucleolus"/>
    <property type="evidence" value="ECO:0007669"/>
    <property type="project" value="InterPro"/>
</dbReference>
<reference evidence="3" key="1">
    <citation type="journal article" date="2021" name="Proc. Natl. Acad. Sci. U.S.A.">
        <title>Three genomes in the algal genus Volvox reveal the fate of a haploid sex-determining region after a transition to homothallism.</title>
        <authorList>
            <person name="Yamamoto K."/>
            <person name="Hamaji T."/>
            <person name="Kawai-Toyooka H."/>
            <person name="Matsuzaki R."/>
            <person name="Takahashi F."/>
            <person name="Nishimura Y."/>
            <person name="Kawachi M."/>
            <person name="Noguchi H."/>
            <person name="Minakuchi Y."/>
            <person name="Umen J.G."/>
            <person name="Toyoda A."/>
            <person name="Nozaki H."/>
        </authorList>
    </citation>
    <scope>NUCLEOTIDE SEQUENCE</scope>
    <source>
        <strain evidence="3">NIES-3785</strain>
        <strain evidence="2">NIES-3786</strain>
    </source>
</reference>
<dbReference type="EMBL" id="BNCP01000008">
    <property type="protein sequence ID" value="GIL76524.1"/>
    <property type="molecule type" value="Genomic_DNA"/>
</dbReference>
<feature type="region of interest" description="Disordered" evidence="1">
    <location>
        <begin position="441"/>
        <end position="555"/>
    </location>
</feature>
<feature type="compositionally biased region" description="Basic residues" evidence="1">
    <location>
        <begin position="537"/>
        <end position="549"/>
    </location>
</feature>
<evidence type="ECO:0000313" key="4">
    <source>
        <dbReference type="Proteomes" id="UP000722791"/>
    </source>
</evidence>
<dbReference type="PANTHER" id="PTHR16038">
    <property type="entry name" value="NOP SEVEN ASSOCIATED PROTEIN 1"/>
    <property type="match status" value="1"/>
</dbReference>
<dbReference type="GO" id="GO:0042273">
    <property type="term" value="P:ribosomal large subunit biogenesis"/>
    <property type="evidence" value="ECO:0007669"/>
    <property type="project" value="InterPro"/>
</dbReference>
<dbReference type="Proteomes" id="UP000747110">
    <property type="component" value="Unassembled WGS sequence"/>
</dbReference>
<evidence type="ECO:0008006" key="6">
    <source>
        <dbReference type="Google" id="ProtNLM"/>
    </source>
</evidence>
<evidence type="ECO:0000313" key="5">
    <source>
        <dbReference type="Proteomes" id="UP000747110"/>
    </source>
</evidence>
<dbReference type="EMBL" id="BNCQ01000008">
    <property type="protein sequence ID" value="GIM01225.1"/>
    <property type="molecule type" value="Genomic_DNA"/>
</dbReference>
<proteinExistence type="predicted"/>
<keyword evidence="5" id="KW-1185">Reference proteome</keyword>
<dbReference type="Proteomes" id="UP000722791">
    <property type="component" value="Unassembled WGS sequence"/>
</dbReference>
<organism evidence="3 4">
    <name type="scientific">Volvox reticuliferus</name>
    <dbReference type="NCBI Taxonomy" id="1737510"/>
    <lineage>
        <taxon>Eukaryota</taxon>
        <taxon>Viridiplantae</taxon>
        <taxon>Chlorophyta</taxon>
        <taxon>core chlorophytes</taxon>
        <taxon>Chlorophyceae</taxon>
        <taxon>CS clade</taxon>
        <taxon>Chlamydomonadales</taxon>
        <taxon>Volvocaceae</taxon>
        <taxon>Volvox</taxon>
    </lineage>
</organism>
<dbReference type="SUPFAM" id="SSF50978">
    <property type="entry name" value="WD40 repeat-like"/>
    <property type="match status" value="1"/>
</dbReference>
<feature type="compositionally biased region" description="Basic and acidic residues" evidence="1">
    <location>
        <begin position="452"/>
        <end position="463"/>
    </location>
</feature>
<evidence type="ECO:0000313" key="3">
    <source>
        <dbReference type="EMBL" id="GIM01225.1"/>
    </source>
</evidence>
<dbReference type="GO" id="GO:0030687">
    <property type="term" value="C:preribosome, large subunit precursor"/>
    <property type="evidence" value="ECO:0007669"/>
    <property type="project" value="TreeGrafter"/>
</dbReference>
<sequence>MGESSKRKAREEEAPAPPSYRILTADELGLLKVTEVPSGNKWEEAAAKQRWGQPDKQQAITRLQVHCPDWEPDSILVAAARGGGRVTLHVPARPVAGGQPDLGAGSAVEVGSFRAAAPAVTSGRSDTTSHELRGLRVVAGGEGSYKLRLVTCTAGGHVAVHGYDPQEEAVRPGRQGAGGGQGDDDDDDEEEKGATCGSGSGGEASGVVRTWEEQQQRAAAGAAYGFFGRGRWREVLRMQTVSDVQDMDVGSSGRHVAVGGDGHQLRVWDLTAAASASSSAAPEPLFAGKAGKPSRSGLQDLAHVTAVSFVPGRDDQLVLVGTAKHKLWLYDMRAGRKPQSEVVWGEGRISVLLPQPDGSRVWAGNGRGQVEALDMRQAPSRVSMGHALKGSAGSIRSLSLHPSQPLIASVSLDRHLRVHSTITRQLLTKVYLKQALTGVAWLPTPGKPSAARGEEDVGDRRGNDITNGGLEAENGEEEEGNRSEPQPEAPRSEKKKARKAGSENGRTGRRRSSGKGSHDKEGSGKGRSNKGDDKGKGSGKKKTHNRSRHGGAGEE</sequence>
<dbReference type="Pfam" id="PF00400">
    <property type="entry name" value="WD40"/>
    <property type="match status" value="1"/>
</dbReference>
<feature type="compositionally biased region" description="Acidic residues" evidence="1">
    <location>
        <begin position="182"/>
        <end position="191"/>
    </location>
</feature>
<evidence type="ECO:0000256" key="1">
    <source>
        <dbReference type="SAM" id="MobiDB-lite"/>
    </source>
</evidence>
<dbReference type="Gene3D" id="2.130.10.10">
    <property type="entry name" value="YVTN repeat-like/Quinoprotein amine dehydrogenase"/>
    <property type="match status" value="1"/>
</dbReference>
<dbReference type="AlphaFoldDB" id="A0A8J4G6T1"/>
<name>A0A8J4G6T1_9CHLO</name>
<dbReference type="InterPro" id="IPR037379">
    <property type="entry name" value="WDR74/Nsa1"/>
</dbReference>
<protein>
    <recommendedName>
        <fullName evidence="6">Ribosome biogenesis protein NSA1</fullName>
    </recommendedName>
</protein>
<feature type="region of interest" description="Disordered" evidence="1">
    <location>
        <begin position="163"/>
        <end position="206"/>
    </location>
</feature>
<dbReference type="PANTHER" id="PTHR16038:SF4">
    <property type="entry name" value="WD REPEAT-CONTAINING PROTEIN 74"/>
    <property type="match status" value="1"/>
</dbReference>
<feature type="compositionally biased region" description="Basic and acidic residues" evidence="1">
    <location>
        <begin position="516"/>
        <end position="536"/>
    </location>
</feature>
<gene>
    <name evidence="2" type="ORF">Vretifemale_6195</name>
    <name evidence="3" type="ORF">Vretimale_6034</name>
</gene>
<dbReference type="InterPro" id="IPR001680">
    <property type="entry name" value="WD40_rpt"/>
</dbReference>
<dbReference type="SMART" id="SM00320">
    <property type="entry name" value="WD40"/>
    <property type="match status" value="3"/>
</dbReference>
<comment type="caution">
    <text evidence="3">The sequence shown here is derived from an EMBL/GenBank/DDBJ whole genome shotgun (WGS) entry which is preliminary data.</text>
</comment>